<organism evidence="1 2">
    <name type="scientific">Thermobifida halotolerans</name>
    <dbReference type="NCBI Taxonomy" id="483545"/>
    <lineage>
        <taxon>Bacteria</taxon>
        <taxon>Bacillati</taxon>
        <taxon>Actinomycetota</taxon>
        <taxon>Actinomycetes</taxon>
        <taxon>Streptosporangiales</taxon>
        <taxon>Nocardiopsidaceae</taxon>
        <taxon>Thermobifida</taxon>
    </lineage>
</organism>
<name>A0A399G6P4_9ACTN</name>
<accession>A0A399G6P4</accession>
<protein>
    <submittedName>
        <fullName evidence="1">Uncharacterized protein</fullName>
    </submittedName>
</protein>
<proteinExistence type="predicted"/>
<sequence length="203" mass="22607">MTESFNRPYLNQDQIDSLEYSARVLSRMEDQTMLLHDSAVRIQSIQDYEHLLVRSADVFREFPHYIPQLVSVAEAIQSMLDNVKAIDSSTERLEIARADMNNLHDAVTSMINAGFRGLPSQVQQVEWAVDRFTSAAGSIDQLREAAGALEAASQALNVAETVKGRAGMDKELSRKIFWNGFASGIGAVIVILSLWTFLIKQGM</sequence>
<gene>
    <name evidence="1" type="ORF">NI17_005155</name>
</gene>
<evidence type="ECO:0000313" key="2">
    <source>
        <dbReference type="Proteomes" id="UP000265719"/>
    </source>
</evidence>
<dbReference type="AlphaFoldDB" id="A0A399G6P4"/>
<evidence type="ECO:0000313" key="1">
    <source>
        <dbReference type="EMBL" id="UOE20608.1"/>
    </source>
</evidence>
<dbReference type="OrthoDB" id="10003341at2"/>
<dbReference type="Proteomes" id="UP000265719">
    <property type="component" value="Chromosome"/>
</dbReference>
<dbReference type="KEGG" id="thao:NI17_005155"/>
<reference evidence="1" key="1">
    <citation type="submission" date="2020-10" db="EMBL/GenBank/DDBJ databases">
        <title>De novo genome project of the cellulose decomposer Thermobifida halotolerans type strain.</title>
        <authorList>
            <person name="Nagy I."/>
            <person name="Horvath B."/>
            <person name="Kukolya J."/>
            <person name="Nagy I."/>
            <person name="Orsini M."/>
        </authorList>
    </citation>
    <scope>NUCLEOTIDE SEQUENCE</scope>
    <source>
        <strain evidence="1">DSM 44931</strain>
    </source>
</reference>
<dbReference type="EMBL" id="CP063196">
    <property type="protein sequence ID" value="UOE20608.1"/>
    <property type="molecule type" value="Genomic_DNA"/>
</dbReference>
<keyword evidence="2" id="KW-1185">Reference proteome</keyword>
<dbReference type="RefSeq" id="WP_068691962.1">
    <property type="nucleotide sequence ID" value="NZ_CP063196.1"/>
</dbReference>